<name>A0ABN9F802_9NEOB</name>
<organism evidence="1 2">
    <name type="scientific">Staurois parvus</name>
    <dbReference type="NCBI Taxonomy" id="386267"/>
    <lineage>
        <taxon>Eukaryota</taxon>
        <taxon>Metazoa</taxon>
        <taxon>Chordata</taxon>
        <taxon>Craniata</taxon>
        <taxon>Vertebrata</taxon>
        <taxon>Euteleostomi</taxon>
        <taxon>Amphibia</taxon>
        <taxon>Batrachia</taxon>
        <taxon>Anura</taxon>
        <taxon>Neobatrachia</taxon>
        <taxon>Ranoidea</taxon>
        <taxon>Ranidae</taxon>
        <taxon>Staurois</taxon>
    </lineage>
</organism>
<feature type="non-terminal residue" evidence="1">
    <location>
        <position position="1"/>
    </location>
</feature>
<keyword evidence="2" id="KW-1185">Reference proteome</keyword>
<reference evidence="1" key="1">
    <citation type="submission" date="2023-05" db="EMBL/GenBank/DDBJ databases">
        <authorList>
            <person name="Stuckert A."/>
        </authorList>
    </citation>
    <scope>NUCLEOTIDE SEQUENCE</scope>
</reference>
<dbReference type="EMBL" id="CATNWA010016308">
    <property type="protein sequence ID" value="CAI9591618.1"/>
    <property type="molecule type" value="Genomic_DNA"/>
</dbReference>
<dbReference type="Proteomes" id="UP001162483">
    <property type="component" value="Unassembled WGS sequence"/>
</dbReference>
<accession>A0ABN9F802</accession>
<comment type="caution">
    <text evidence="1">The sequence shown here is derived from an EMBL/GenBank/DDBJ whole genome shotgun (WGS) entry which is preliminary data.</text>
</comment>
<gene>
    <name evidence="1" type="ORF">SPARVUS_LOCUS11242946</name>
</gene>
<proteinExistence type="predicted"/>
<sequence>HPACASSLGARSTAILENTVEHQLSYGTSLRGPDHVITDWPMTSLLTT</sequence>
<protein>
    <submittedName>
        <fullName evidence="1">Uncharacterized protein</fullName>
    </submittedName>
</protein>
<evidence type="ECO:0000313" key="1">
    <source>
        <dbReference type="EMBL" id="CAI9591618.1"/>
    </source>
</evidence>
<evidence type="ECO:0000313" key="2">
    <source>
        <dbReference type="Proteomes" id="UP001162483"/>
    </source>
</evidence>